<name>A0AAI9I1N5_PROST</name>
<organism evidence="1">
    <name type="scientific">Providencia stuartii</name>
    <dbReference type="NCBI Taxonomy" id="588"/>
    <lineage>
        <taxon>Bacteria</taxon>
        <taxon>Pseudomonadati</taxon>
        <taxon>Pseudomonadota</taxon>
        <taxon>Gammaproteobacteria</taxon>
        <taxon>Enterobacterales</taxon>
        <taxon>Morganellaceae</taxon>
        <taxon>Providencia</taxon>
    </lineage>
</organism>
<sequence>MTNIVKNIYSISGTSSEGIVVEFSYQRMDGSEFLSPPIKGDLKFLGGSAEVFMAYWNYYTECKLNSKPADKMELEIIFLPPNENVPSNTVGIAICRYK</sequence>
<gene>
    <name evidence="1" type="ORF">JRA39_002822</name>
</gene>
<accession>A0AAI9I1N5</accession>
<protein>
    <submittedName>
        <fullName evidence="1">Uncharacterized protein</fullName>
    </submittedName>
</protein>
<proteinExistence type="predicted"/>
<evidence type="ECO:0000313" key="1">
    <source>
        <dbReference type="EMBL" id="EMP9433748.1"/>
    </source>
</evidence>
<reference evidence="1" key="1">
    <citation type="submission" date="2024-02" db="EMBL/GenBank/DDBJ databases">
        <authorList>
            <consortium name="Clinical and Environmental Microbiology Branch: Whole genome sequencing antimicrobial resistance pathogens in the healthcare setting"/>
        </authorList>
    </citation>
    <scope>NUCLEOTIDE SEQUENCE</scope>
    <source>
        <strain evidence="1">2020GO-00142</strain>
    </source>
</reference>
<dbReference type="AlphaFoldDB" id="A0AAI9I1N5"/>
<dbReference type="EMBL" id="AAZDVE040000023">
    <property type="protein sequence ID" value="EMP9433748.1"/>
    <property type="molecule type" value="Genomic_DNA"/>
</dbReference>
<comment type="caution">
    <text evidence="1">The sequence shown here is derived from an EMBL/GenBank/DDBJ whole genome shotgun (WGS) entry which is preliminary data.</text>
</comment>